<organism evidence="1 2">
    <name type="scientific">Zoarces viviparus</name>
    <name type="common">Viviparous eelpout</name>
    <name type="synonym">Blennius viviparus</name>
    <dbReference type="NCBI Taxonomy" id="48416"/>
    <lineage>
        <taxon>Eukaryota</taxon>
        <taxon>Metazoa</taxon>
        <taxon>Chordata</taxon>
        <taxon>Craniata</taxon>
        <taxon>Vertebrata</taxon>
        <taxon>Euteleostomi</taxon>
        <taxon>Actinopterygii</taxon>
        <taxon>Neopterygii</taxon>
        <taxon>Teleostei</taxon>
        <taxon>Neoteleostei</taxon>
        <taxon>Acanthomorphata</taxon>
        <taxon>Eupercaria</taxon>
        <taxon>Perciformes</taxon>
        <taxon>Cottioidei</taxon>
        <taxon>Zoarcales</taxon>
        <taxon>Zoarcidae</taxon>
        <taxon>Zoarcinae</taxon>
        <taxon>Zoarces</taxon>
    </lineage>
</organism>
<evidence type="ECO:0000313" key="2">
    <source>
        <dbReference type="Proteomes" id="UP001488805"/>
    </source>
</evidence>
<reference evidence="1 2" key="1">
    <citation type="journal article" date="2024" name="Genome Biol. Evol.">
        <title>Chromosome-level genome assembly of the viviparous eelpout Zoarces viviparus.</title>
        <authorList>
            <person name="Fuhrmann N."/>
            <person name="Brasseur M.V."/>
            <person name="Bakowski C.E."/>
            <person name="Podsiadlowski L."/>
            <person name="Prost S."/>
            <person name="Krehenwinkel H."/>
            <person name="Mayer C."/>
        </authorList>
    </citation>
    <scope>NUCLEOTIDE SEQUENCE [LARGE SCALE GENOMIC DNA]</scope>
    <source>
        <strain evidence="1">NO-MEL_2022_Ind0_liver</strain>
    </source>
</reference>
<name>A0AAW1E6C1_ZOAVI</name>
<dbReference type="Proteomes" id="UP001488805">
    <property type="component" value="Unassembled WGS sequence"/>
</dbReference>
<gene>
    <name evidence="1" type="ORF">VZT92_023064</name>
</gene>
<comment type="caution">
    <text evidence="1">The sequence shown here is derived from an EMBL/GenBank/DDBJ whole genome shotgun (WGS) entry which is preliminary data.</text>
</comment>
<protein>
    <submittedName>
        <fullName evidence="1">Uncharacterized protein</fullName>
    </submittedName>
</protein>
<sequence length="72" mass="7415">MQSSETSASGSGAADLADNLAMDDFIFQEQLLTPRLATAGAGGASSPAAPLWRSRLVPTLPVALALLLLRPH</sequence>
<keyword evidence="2" id="KW-1185">Reference proteome</keyword>
<evidence type="ECO:0000313" key="1">
    <source>
        <dbReference type="EMBL" id="KAK9517718.1"/>
    </source>
</evidence>
<dbReference type="AlphaFoldDB" id="A0AAW1E6C1"/>
<dbReference type="EMBL" id="JBCEZU010000538">
    <property type="protein sequence ID" value="KAK9517718.1"/>
    <property type="molecule type" value="Genomic_DNA"/>
</dbReference>
<proteinExistence type="predicted"/>
<accession>A0AAW1E6C1</accession>